<sequence length="70" mass="7210">MKFTALTLLALGASATAYVVNDKQAVTDNAVAARVVGSGPVRASALVAAMQARDPEPHHKGRGGNRNNKP</sequence>
<keyword evidence="2" id="KW-1185">Reference proteome</keyword>
<dbReference type="Proteomes" id="UP001153331">
    <property type="component" value="Unassembled WGS sequence"/>
</dbReference>
<organism evidence="1 2">
    <name type="scientific">Boeremia exigua</name>
    <dbReference type="NCBI Taxonomy" id="749465"/>
    <lineage>
        <taxon>Eukaryota</taxon>
        <taxon>Fungi</taxon>
        <taxon>Dikarya</taxon>
        <taxon>Ascomycota</taxon>
        <taxon>Pezizomycotina</taxon>
        <taxon>Dothideomycetes</taxon>
        <taxon>Pleosporomycetidae</taxon>
        <taxon>Pleosporales</taxon>
        <taxon>Pleosporineae</taxon>
        <taxon>Didymellaceae</taxon>
        <taxon>Boeremia</taxon>
    </lineage>
</organism>
<gene>
    <name evidence="1" type="ORF">OPT61_g7905</name>
</gene>
<evidence type="ECO:0000313" key="2">
    <source>
        <dbReference type="Proteomes" id="UP001153331"/>
    </source>
</evidence>
<evidence type="ECO:0000313" key="1">
    <source>
        <dbReference type="EMBL" id="KAJ8108822.1"/>
    </source>
</evidence>
<accession>A0ACC2I0H5</accession>
<comment type="caution">
    <text evidence="1">The sequence shown here is derived from an EMBL/GenBank/DDBJ whole genome shotgun (WGS) entry which is preliminary data.</text>
</comment>
<reference evidence="1" key="1">
    <citation type="submission" date="2022-11" db="EMBL/GenBank/DDBJ databases">
        <title>Genome Sequence of Boeremia exigua.</title>
        <authorList>
            <person name="Buettner E."/>
        </authorList>
    </citation>
    <scope>NUCLEOTIDE SEQUENCE</scope>
    <source>
        <strain evidence="1">CU02</strain>
    </source>
</reference>
<protein>
    <submittedName>
        <fullName evidence="1">Uncharacterized protein</fullName>
    </submittedName>
</protein>
<proteinExistence type="predicted"/>
<dbReference type="EMBL" id="JAPHNI010000692">
    <property type="protein sequence ID" value="KAJ8108822.1"/>
    <property type="molecule type" value="Genomic_DNA"/>
</dbReference>
<name>A0ACC2I0H5_9PLEO</name>